<feature type="region of interest" description="Disordered" evidence="9">
    <location>
        <begin position="32"/>
        <end position="51"/>
    </location>
</feature>
<dbReference type="InterPro" id="IPR013783">
    <property type="entry name" value="Ig-like_fold"/>
</dbReference>
<evidence type="ECO:0000256" key="1">
    <source>
        <dbReference type="ARBA" id="ARBA00004479"/>
    </source>
</evidence>
<gene>
    <name evidence="11" type="primary">Ctla4_0</name>
    <name evidence="11" type="ORF">GTO96_0020055</name>
</gene>
<keyword evidence="3" id="KW-0732">Signal</keyword>
<keyword evidence="2" id="KW-0812">Transmembrane</keyword>
<keyword evidence="12" id="KW-1185">Reference proteome</keyword>
<evidence type="ECO:0000256" key="5">
    <source>
        <dbReference type="ARBA" id="ARBA00023136"/>
    </source>
</evidence>
<dbReference type="PANTHER" id="PTHR11494:SF8">
    <property type="entry name" value="CYTOTOXIC T-LYMPHOCYTE PROTEIN 4"/>
    <property type="match status" value="1"/>
</dbReference>
<evidence type="ECO:0000259" key="10">
    <source>
        <dbReference type="Pfam" id="PF15910"/>
    </source>
</evidence>
<evidence type="ECO:0000256" key="6">
    <source>
        <dbReference type="ARBA" id="ARBA00023157"/>
    </source>
</evidence>
<keyword evidence="8" id="KW-0393">Immunoglobulin domain</keyword>
<dbReference type="InterPro" id="IPR013106">
    <property type="entry name" value="Ig_V-set"/>
</dbReference>
<dbReference type="AlphaFoldDB" id="A0A8X8BLJ5"/>
<dbReference type="PANTHER" id="PTHR11494">
    <property type="entry name" value="CYTOTOXIC T-LYMPHOCYTE PROTEIN"/>
    <property type="match status" value="1"/>
</dbReference>
<dbReference type="GO" id="GO:0042129">
    <property type="term" value="P:regulation of T cell proliferation"/>
    <property type="evidence" value="ECO:0007669"/>
    <property type="project" value="InterPro"/>
</dbReference>
<proteinExistence type="predicted"/>
<evidence type="ECO:0000256" key="9">
    <source>
        <dbReference type="SAM" id="MobiDB-lite"/>
    </source>
</evidence>
<organism evidence="11 12">
    <name type="scientific">Polypterus senegalus</name>
    <name type="common">Senegal bichir</name>
    <dbReference type="NCBI Taxonomy" id="55291"/>
    <lineage>
        <taxon>Eukaryota</taxon>
        <taxon>Metazoa</taxon>
        <taxon>Chordata</taxon>
        <taxon>Craniata</taxon>
        <taxon>Vertebrata</taxon>
        <taxon>Euteleostomi</taxon>
        <taxon>Actinopterygii</taxon>
        <taxon>Polypteriformes</taxon>
        <taxon>Polypteridae</taxon>
        <taxon>Polypterus</taxon>
    </lineage>
</organism>
<comment type="caution">
    <text evidence="11">The sequence shown here is derived from an EMBL/GenBank/DDBJ whole genome shotgun (WGS) entry which is preliminary data.</text>
</comment>
<dbReference type="Proteomes" id="UP000886611">
    <property type="component" value="Unassembled WGS sequence"/>
</dbReference>
<evidence type="ECO:0000256" key="4">
    <source>
        <dbReference type="ARBA" id="ARBA00022989"/>
    </source>
</evidence>
<keyword evidence="7" id="KW-0325">Glycoprotein</keyword>
<evidence type="ECO:0000313" key="11">
    <source>
        <dbReference type="EMBL" id="KAG2459224.1"/>
    </source>
</evidence>
<dbReference type="EMBL" id="JAATIS010005477">
    <property type="protein sequence ID" value="KAG2459224.1"/>
    <property type="molecule type" value="Genomic_DNA"/>
</dbReference>
<reference evidence="11 12" key="1">
    <citation type="journal article" date="2021" name="Cell">
        <title>Tracing the genetic footprints of vertebrate landing in non-teleost ray-finned fishes.</title>
        <authorList>
            <person name="Bi X."/>
            <person name="Wang K."/>
            <person name="Yang L."/>
            <person name="Pan H."/>
            <person name="Jiang H."/>
            <person name="Wei Q."/>
            <person name="Fang M."/>
            <person name="Yu H."/>
            <person name="Zhu C."/>
            <person name="Cai Y."/>
            <person name="He Y."/>
            <person name="Gan X."/>
            <person name="Zeng H."/>
            <person name="Yu D."/>
            <person name="Zhu Y."/>
            <person name="Jiang H."/>
            <person name="Qiu Q."/>
            <person name="Yang H."/>
            <person name="Zhang Y.E."/>
            <person name="Wang W."/>
            <person name="Zhu M."/>
            <person name="He S."/>
            <person name="Zhang G."/>
        </authorList>
    </citation>
    <scope>NUCLEOTIDE SEQUENCE [LARGE SCALE GENOMIC DNA]</scope>
    <source>
        <strain evidence="11">Bchr_013</strain>
    </source>
</reference>
<dbReference type="SUPFAM" id="SSF48726">
    <property type="entry name" value="Immunoglobulin"/>
    <property type="match status" value="1"/>
</dbReference>
<evidence type="ECO:0000256" key="3">
    <source>
        <dbReference type="ARBA" id="ARBA00022729"/>
    </source>
</evidence>
<evidence type="ECO:0000313" key="12">
    <source>
        <dbReference type="Proteomes" id="UP000886611"/>
    </source>
</evidence>
<dbReference type="Pfam" id="PF15910">
    <property type="entry name" value="V-set_2"/>
    <property type="match status" value="1"/>
</dbReference>
<keyword evidence="5" id="KW-0472">Membrane</keyword>
<accession>A0A8X8BLJ5</accession>
<dbReference type="Gene3D" id="2.60.40.10">
    <property type="entry name" value="Immunoglobulins"/>
    <property type="match status" value="1"/>
</dbReference>
<keyword evidence="6" id="KW-1015">Disulfide bond</keyword>
<name>A0A8X8BLJ5_POLSE</name>
<feature type="non-terminal residue" evidence="11">
    <location>
        <position position="225"/>
    </location>
</feature>
<evidence type="ECO:0000256" key="8">
    <source>
        <dbReference type="ARBA" id="ARBA00023319"/>
    </source>
</evidence>
<dbReference type="GO" id="GO:0009897">
    <property type="term" value="C:external side of plasma membrane"/>
    <property type="evidence" value="ECO:0007669"/>
    <property type="project" value="TreeGrafter"/>
</dbReference>
<comment type="subcellular location">
    <subcellularLocation>
        <location evidence="1">Membrane</location>
        <topology evidence="1">Single-pass type I membrane protein</topology>
    </subcellularLocation>
</comment>
<feature type="non-terminal residue" evidence="11">
    <location>
        <position position="1"/>
    </location>
</feature>
<feature type="domain" description="Immunoglobulin V-set" evidence="10">
    <location>
        <begin position="96"/>
        <end position="181"/>
    </location>
</feature>
<dbReference type="InterPro" id="IPR040216">
    <property type="entry name" value="CTLA4/CD28"/>
</dbReference>
<dbReference type="InterPro" id="IPR036179">
    <property type="entry name" value="Ig-like_dom_sf"/>
</dbReference>
<keyword evidence="4" id="KW-1133">Transmembrane helix</keyword>
<protein>
    <submittedName>
        <fullName evidence="11">CTLA4 protein</fullName>
    </submittedName>
</protein>
<evidence type="ECO:0000256" key="2">
    <source>
        <dbReference type="ARBA" id="ARBA00022692"/>
    </source>
</evidence>
<dbReference type="GO" id="GO:0050852">
    <property type="term" value="P:T cell receptor signaling pathway"/>
    <property type="evidence" value="ECO:0007669"/>
    <property type="project" value="TreeGrafter"/>
</dbReference>
<evidence type="ECO:0000256" key="7">
    <source>
        <dbReference type="ARBA" id="ARBA00023180"/>
    </source>
</evidence>
<sequence length="225" mass="24045">MAHGRSMRIPSALASAPAIKPVPRRPQHFLSHGVRDKDDAGAVPVTGSGAAQRETAREPLAAAMILPALLVMAAICCTEASQFQRKVVPVGSSAIVPCSYQNSTAKELKVQLLRGEKEEVCSVLIPENKVNVTEPGACRIEVFNHSVNFHLSSLRPNDSDLYSCDMLTLYPPPFLKIMGQKTMVCVIGTYPPATTPGPVPSLLLPGAPCCLSSPLCFGLSVQRRT</sequence>